<evidence type="ECO:0000313" key="2">
    <source>
        <dbReference type="EMBL" id="KAL2549710.1"/>
    </source>
</evidence>
<evidence type="ECO:0000256" key="1">
    <source>
        <dbReference type="SAM" id="MobiDB-lite"/>
    </source>
</evidence>
<feature type="compositionally biased region" description="Polar residues" evidence="1">
    <location>
        <begin position="115"/>
        <end position="129"/>
    </location>
</feature>
<feature type="compositionally biased region" description="Pro residues" evidence="1">
    <location>
        <begin position="78"/>
        <end position="94"/>
    </location>
</feature>
<feature type="compositionally biased region" description="Low complexity" evidence="1">
    <location>
        <begin position="58"/>
        <end position="72"/>
    </location>
</feature>
<feature type="compositionally biased region" description="Basic and acidic residues" evidence="1">
    <location>
        <begin position="161"/>
        <end position="178"/>
    </location>
</feature>
<proteinExistence type="predicted"/>
<evidence type="ECO:0000313" key="3">
    <source>
        <dbReference type="Proteomes" id="UP001604277"/>
    </source>
</evidence>
<dbReference type="AlphaFoldDB" id="A0ABD1WMW1"/>
<organism evidence="2 3">
    <name type="scientific">Forsythia ovata</name>
    <dbReference type="NCBI Taxonomy" id="205694"/>
    <lineage>
        <taxon>Eukaryota</taxon>
        <taxon>Viridiplantae</taxon>
        <taxon>Streptophyta</taxon>
        <taxon>Embryophyta</taxon>
        <taxon>Tracheophyta</taxon>
        <taxon>Spermatophyta</taxon>
        <taxon>Magnoliopsida</taxon>
        <taxon>eudicotyledons</taxon>
        <taxon>Gunneridae</taxon>
        <taxon>Pentapetalae</taxon>
        <taxon>asterids</taxon>
        <taxon>lamiids</taxon>
        <taxon>Lamiales</taxon>
        <taxon>Oleaceae</taxon>
        <taxon>Forsythieae</taxon>
        <taxon>Forsythia</taxon>
    </lineage>
</organism>
<gene>
    <name evidence="2" type="ORF">Fot_11240</name>
</gene>
<accession>A0ABD1WMW1</accession>
<keyword evidence="3" id="KW-1185">Reference proteome</keyword>
<name>A0ABD1WMW1_9LAMI</name>
<comment type="caution">
    <text evidence="2">The sequence shown here is derived from an EMBL/GenBank/DDBJ whole genome shotgun (WGS) entry which is preliminary data.</text>
</comment>
<dbReference type="Proteomes" id="UP001604277">
    <property type="component" value="Unassembled WGS sequence"/>
</dbReference>
<protein>
    <submittedName>
        <fullName evidence="2">Uncharacterized protein</fullName>
    </submittedName>
</protein>
<dbReference type="EMBL" id="JBFOLJ010000003">
    <property type="protein sequence ID" value="KAL2549710.1"/>
    <property type="molecule type" value="Genomic_DNA"/>
</dbReference>
<feature type="region of interest" description="Disordered" evidence="1">
    <location>
        <begin position="27"/>
        <end position="193"/>
    </location>
</feature>
<feature type="compositionally biased region" description="Polar residues" evidence="1">
    <location>
        <begin position="138"/>
        <end position="155"/>
    </location>
</feature>
<reference evidence="3" key="1">
    <citation type="submission" date="2024-07" db="EMBL/GenBank/DDBJ databases">
        <title>Two chromosome-level genome assemblies of Korean endemic species Abeliophyllum distichum and Forsythia ovata (Oleaceae).</title>
        <authorList>
            <person name="Jang H."/>
        </authorList>
    </citation>
    <scope>NUCLEOTIDE SEQUENCE [LARGE SCALE GENOMIC DNA]</scope>
</reference>
<sequence length="193" mass="20416">MAGGGGLQRMARMLKKSGIIETVDEVTKGESKVCRKQSTARTKTTTHHPEVRRSHRGATTATSATIPPATTPLQAPVFLPPPSATPRLLPPHVPPVSGTILSSSVPQPTAAASEGPSTAAISTRVTSQWEFDEDTSSDHGTGSQSSKTVSVTLSRAQKGKQKVDERSNIDDLPAEHHNIRQHASDVPISVTHP</sequence>